<evidence type="ECO:0000256" key="1">
    <source>
        <dbReference type="SAM" id="MobiDB-lite"/>
    </source>
</evidence>
<keyword evidence="3" id="KW-1185">Reference proteome</keyword>
<name>A0A067D5B7_SAPPC</name>
<proteinExistence type="predicted"/>
<dbReference type="GeneID" id="24140470"/>
<dbReference type="KEGG" id="spar:SPRG_19022"/>
<dbReference type="Proteomes" id="UP000030745">
    <property type="component" value="Unassembled WGS sequence"/>
</dbReference>
<gene>
    <name evidence="2" type="ORF">SPRG_19022</name>
</gene>
<sequence length="307" mass="34094">MEYDSGDSRNESEDDDEGLDDSKKDALLRPYAYAFARLRKAKDTFLYTLKCPSDVAPPRVHIGRTALAWPLTKAQEKRLQKRYATDTIISPAEFSIDDFDDWWASSGETVLVEGRAALGLKSSVAIGVTLSHLAIDVSGNGDVLRAQQTAPNTFGSVIFVLPSTHKGGRITFTQGHETEKFYAASSSTAMHAAMTYLQTWITSTRLTSGRRYALVFNLVSLGDAVPSMPPKMLEAIDMFQALAARPIQRHRRIARALKPINPRLMWDRLSYADSYLVDVLLATGAYDVALVRFRKVPDDQDMLNGNL</sequence>
<feature type="region of interest" description="Disordered" evidence="1">
    <location>
        <begin position="1"/>
        <end position="22"/>
    </location>
</feature>
<dbReference type="VEuPathDB" id="FungiDB:SPRG_19022"/>
<reference evidence="2 3" key="1">
    <citation type="journal article" date="2013" name="PLoS Genet.">
        <title>Distinctive expansion of potential virulence genes in the genome of the oomycete fish pathogen Saprolegnia parasitica.</title>
        <authorList>
            <person name="Jiang R.H."/>
            <person name="de Bruijn I."/>
            <person name="Haas B.J."/>
            <person name="Belmonte R."/>
            <person name="Lobach L."/>
            <person name="Christie J."/>
            <person name="van den Ackerveken G."/>
            <person name="Bottin A."/>
            <person name="Bulone V."/>
            <person name="Diaz-Moreno S.M."/>
            <person name="Dumas B."/>
            <person name="Fan L."/>
            <person name="Gaulin E."/>
            <person name="Govers F."/>
            <person name="Grenville-Briggs L.J."/>
            <person name="Horner N.R."/>
            <person name="Levin J.Z."/>
            <person name="Mammella M."/>
            <person name="Meijer H.J."/>
            <person name="Morris P."/>
            <person name="Nusbaum C."/>
            <person name="Oome S."/>
            <person name="Phillips A.J."/>
            <person name="van Rooyen D."/>
            <person name="Rzeszutek E."/>
            <person name="Saraiva M."/>
            <person name="Secombes C.J."/>
            <person name="Seidl M.F."/>
            <person name="Snel B."/>
            <person name="Stassen J.H."/>
            <person name="Sykes S."/>
            <person name="Tripathy S."/>
            <person name="van den Berg H."/>
            <person name="Vega-Arreguin J.C."/>
            <person name="Wawra S."/>
            <person name="Young S.K."/>
            <person name="Zeng Q."/>
            <person name="Dieguez-Uribeondo J."/>
            <person name="Russ C."/>
            <person name="Tyler B.M."/>
            <person name="van West P."/>
        </authorList>
    </citation>
    <scope>NUCLEOTIDE SEQUENCE [LARGE SCALE GENOMIC DNA]</scope>
    <source>
        <strain evidence="2 3">CBS 223.65</strain>
    </source>
</reference>
<protein>
    <submittedName>
        <fullName evidence="2">Uncharacterized protein</fullName>
    </submittedName>
</protein>
<dbReference type="EMBL" id="KK583191">
    <property type="protein sequence ID" value="KDO34172.1"/>
    <property type="molecule type" value="Genomic_DNA"/>
</dbReference>
<evidence type="ECO:0000313" key="3">
    <source>
        <dbReference type="Proteomes" id="UP000030745"/>
    </source>
</evidence>
<dbReference type="OrthoDB" id="27483at2759"/>
<dbReference type="AlphaFoldDB" id="A0A067D5B7"/>
<accession>A0A067D5B7</accession>
<feature type="compositionally biased region" description="Basic and acidic residues" evidence="1">
    <location>
        <begin position="1"/>
        <end position="11"/>
    </location>
</feature>
<dbReference type="RefSeq" id="XP_012195221.1">
    <property type="nucleotide sequence ID" value="XM_012339831.1"/>
</dbReference>
<organism evidence="2 3">
    <name type="scientific">Saprolegnia parasitica (strain CBS 223.65)</name>
    <dbReference type="NCBI Taxonomy" id="695850"/>
    <lineage>
        <taxon>Eukaryota</taxon>
        <taxon>Sar</taxon>
        <taxon>Stramenopiles</taxon>
        <taxon>Oomycota</taxon>
        <taxon>Saprolegniomycetes</taxon>
        <taxon>Saprolegniales</taxon>
        <taxon>Saprolegniaceae</taxon>
        <taxon>Saprolegnia</taxon>
    </lineage>
</organism>
<evidence type="ECO:0000313" key="2">
    <source>
        <dbReference type="EMBL" id="KDO34172.1"/>
    </source>
</evidence>